<dbReference type="InterPro" id="IPR034660">
    <property type="entry name" value="DinB/YfiT-like"/>
</dbReference>
<dbReference type="Pfam" id="PF09351">
    <property type="entry name" value="DUF1993"/>
    <property type="match status" value="1"/>
</dbReference>
<gene>
    <name evidence="1" type="ORF">GU920_10500</name>
</gene>
<dbReference type="InterPro" id="IPR018531">
    <property type="entry name" value="DUF1993"/>
</dbReference>
<comment type="caution">
    <text evidence="1">The sequence shown here is derived from an EMBL/GenBank/DDBJ whole genome shotgun (WGS) entry which is preliminary data.</text>
</comment>
<proteinExistence type="predicted"/>
<evidence type="ECO:0000313" key="2">
    <source>
        <dbReference type="Proteomes" id="UP001517376"/>
    </source>
</evidence>
<organism evidence="1 2">
    <name type="scientific">Paragemmobacter ruber</name>
    <dbReference type="NCBI Taxonomy" id="1985673"/>
    <lineage>
        <taxon>Bacteria</taxon>
        <taxon>Pseudomonadati</taxon>
        <taxon>Pseudomonadota</taxon>
        <taxon>Alphaproteobacteria</taxon>
        <taxon>Rhodobacterales</taxon>
        <taxon>Paracoccaceae</taxon>
        <taxon>Paragemmobacter</taxon>
    </lineage>
</organism>
<keyword evidence="2" id="KW-1185">Reference proteome</keyword>
<sequence>MHQRSAAICDYVLGSLSTLLTKAEAHCTAKGIQPEALLTFWQFTDMPPFVRQVQLACDFAARAAAGRAAKRRAQRMSGECAVHRHGAVTRPALQAEVGAGRRLSAEAVRPAIIDTTTSTTASAP</sequence>
<dbReference type="Gene3D" id="1.20.120.450">
    <property type="entry name" value="dinb family like domain"/>
    <property type="match status" value="1"/>
</dbReference>
<protein>
    <submittedName>
        <fullName evidence="1">DUF1993 family protein</fullName>
    </submittedName>
</protein>
<accession>A0ABW9Y6E4</accession>
<evidence type="ECO:0000313" key="1">
    <source>
        <dbReference type="EMBL" id="NBE07968.1"/>
    </source>
</evidence>
<reference evidence="2" key="1">
    <citation type="submission" date="2020-01" db="EMBL/GenBank/DDBJ databases">
        <title>Sphingomonas sp. strain CSW-10.</title>
        <authorList>
            <person name="Chen W.-M."/>
        </authorList>
    </citation>
    <scope>NUCLEOTIDE SEQUENCE [LARGE SCALE GENOMIC DNA]</scope>
    <source>
        <strain evidence="2">CCP-1</strain>
    </source>
</reference>
<dbReference type="EMBL" id="JAAATW010000002">
    <property type="protein sequence ID" value="NBE07968.1"/>
    <property type="molecule type" value="Genomic_DNA"/>
</dbReference>
<dbReference type="RefSeq" id="WP_161766970.1">
    <property type="nucleotide sequence ID" value="NZ_JAAATW010000002.1"/>
</dbReference>
<dbReference type="Proteomes" id="UP001517376">
    <property type="component" value="Unassembled WGS sequence"/>
</dbReference>
<dbReference type="SUPFAM" id="SSF109854">
    <property type="entry name" value="DinB/YfiT-like putative metalloenzymes"/>
    <property type="match status" value="1"/>
</dbReference>
<name>A0ABW9Y6E4_9RHOB</name>